<gene>
    <name evidence="1" type="ORF">M9H77_12725</name>
</gene>
<keyword evidence="2" id="KW-1185">Reference proteome</keyword>
<dbReference type="EMBL" id="CM044703">
    <property type="protein sequence ID" value="KAI5672361.1"/>
    <property type="molecule type" value="Genomic_DNA"/>
</dbReference>
<proteinExistence type="predicted"/>
<reference evidence="2" key="1">
    <citation type="journal article" date="2023" name="Nat. Plants">
        <title>Single-cell RNA sequencing provides a high-resolution roadmap for understanding the multicellular compartmentation of specialized metabolism.</title>
        <authorList>
            <person name="Sun S."/>
            <person name="Shen X."/>
            <person name="Li Y."/>
            <person name="Li Y."/>
            <person name="Wang S."/>
            <person name="Li R."/>
            <person name="Zhang H."/>
            <person name="Shen G."/>
            <person name="Guo B."/>
            <person name="Wei J."/>
            <person name="Xu J."/>
            <person name="St-Pierre B."/>
            <person name="Chen S."/>
            <person name="Sun C."/>
        </authorList>
    </citation>
    <scope>NUCLEOTIDE SEQUENCE [LARGE SCALE GENOMIC DNA]</scope>
</reference>
<name>A0ACC0BI74_CATRO</name>
<evidence type="ECO:0000313" key="2">
    <source>
        <dbReference type="Proteomes" id="UP001060085"/>
    </source>
</evidence>
<comment type="caution">
    <text evidence="1">The sequence shown here is derived from an EMBL/GenBank/DDBJ whole genome shotgun (WGS) entry which is preliminary data.</text>
</comment>
<sequence length="232" mass="26880">MEQKVGDNLGGYNSSHHQRSFDNVSTSRYHDMLVQNSYTFHEGGYQGRPQVRGGRRGGLGIKGTIDHKKSFQDMKHGVKIICMKIMKIIRIVVFKPQASTYKSWPNKEDIPKVAFKDDYKLKVEKKRRLITNPTRCFMCNSVGHIAINCPTKRTLVVSRDLNGWIDEDFREGIVDKDENREDQEIASFEADEDEKIRQQKKDSSRKKTAGAEKFLQQKFQEILEEVEIPQLK</sequence>
<accession>A0ACC0BI74</accession>
<protein>
    <submittedName>
        <fullName evidence="1">Uncharacterized protein</fullName>
    </submittedName>
</protein>
<evidence type="ECO:0000313" key="1">
    <source>
        <dbReference type="EMBL" id="KAI5672361.1"/>
    </source>
</evidence>
<dbReference type="Proteomes" id="UP001060085">
    <property type="component" value="Linkage Group LG03"/>
</dbReference>
<organism evidence="1 2">
    <name type="scientific">Catharanthus roseus</name>
    <name type="common">Madagascar periwinkle</name>
    <name type="synonym">Vinca rosea</name>
    <dbReference type="NCBI Taxonomy" id="4058"/>
    <lineage>
        <taxon>Eukaryota</taxon>
        <taxon>Viridiplantae</taxon>
        <taxon>Streptophyta</taxon>
        <taxon>Embryophyta</taxon>
        <taxon>Tracheophyta</taxon>
        <taxon>Spermatophyta</taxon>
        <taxon>Magnoliopsida</taxon>
        <taxon>eudicotyledons</taxon>
        <taxon>Gunneridae</taxon>
        <taxon>Pentapetalae</taxon>
        <taxon>asterids</taxon>
        <taxon>lamiids</taxon>
        <taxon>Gentianales</taxon>
        <taxon>Apocynaceae</taxon>
        <taxon>Rauvolfioideae</taxon>
        <taxon>Vinceae</taxon>
        <taxon>Catharanthinae</taxon>
        <taxon>Catharanthus</taxon>
    </lineage>
</organism>